<evidence type="ECO:0000256" key="5">
    <source>
        <dbReference type="HAMAP-Rule" id="MF_00214"/>
    </source>
</evidence>
<sequence>MSKVDIAVTIAPEDATISDLFKDLEFYQDSIDIIELRIDQWTDVTGVKQVINELKELPFEFKVLITYRSNSQGGKGHVNEMEYQNVIQKLINESGYEMLDIEWDDKKDKNTYLSFINKAHQKGIQVVLSHHNFNETPSLEELKFTYYKMHQFEADYLKVAVMPNDEKDVLHLLEAVKDSADALNQHIIGIAMSDIGIVSRTAQGVFGGTVSYGCLNEPQAPGQIHIEELKKQIDFYNK</sequence>
<dbReference type="PANTHER" id="PTHR43699:SF1">
    <property type="entry name" value="3-DEHYDROQUINATE DEHYDRATASE"/>
    <property type="match status" value="1"/>
</dbReference>
<comment type="caution">
    <text evidence="6">The sequence shown here is derived from an EMBL/GenBank/DDBJ whole genome shotgun (WGS) entry which is preliminary data.</text>
</comment>
<dbReference type="CDD" id="cd00502">
    <property type="entry name" value="DHQase_I"/>
    <property type="match status" value="1"/>
</dbReference>
<dbReference type="InterPro" id="IPR013785">
    <property type="entry name" value="Aldolase_TIM"/>
</dbReference>
<comment type="function">
    <text evidence="5">Involved in the third step of the chorismate pathway, which leads to the biosynthesis of aromatic amino acids. Catalyzes the cis-dehydration of 3-dehydroquinate (DHQ) and introduces the first double bond of the aromatic ring to yield 3-dehydroshikimate.</text>
</comment>
<dbReference type="Gene3D" id="3.20.20.70">
    <property type="entry name" value="Aldolase class I"/>
    <property type="match status" value="1"/>
</dbReference>
<dbReference type="InterPro" id="IPR001381">
    <property type="entry name" value="DHquinase_I"/>
</dbReference>
<dbReference type="FunFam" id="3.20.20.70:FF:000047">
    <property type="entry name" value="3-dehydroquinate dehydratase"/>
    <property type="match status" value="1"/>
</dbReference>
<keyword evidence="2 5" id="KW-0057">Aromatic amino acid biosynthesis</keyword>
<keyword evidence="3 5" id="KW-0456">Lyase</keyword>
<evidence type="ECO:0000313" key="7">
    <source>
        <dbReference type="Proteomes" id="UP000240717"/>
    </source>
</evidence>
<evidence type="ECO:0000256" key="2">
    <source>
        <dbReference type="ARBA" id="ARBA00023141"/>
    </source>
</evidence>
<comment type="subunit">
    <text evidence="5">Homodimer.</text>
</comment>
<feature type="active site" description="Schiff-base intermediate with substrate" evidence="5">
    <location>
        <position position="158"/>
    </location>
</feature>
<feature type="binding site" evidence="5">
    <location>
        <position position="68"/>
    </location>
    <ligand>
        <name>3-dehydroquinate</name>
        <dbReference type="ChEBI" id="CHEBI:32364"/>
    </ligand>
</feature>
<dbReference type="Proteomes" id="UP000240717">
    <property type="component" value="Unassembled WGS sequence"/>
</dbReference>
<comment type="similarity">
    <text evidence="5">Belongs to the type-I 3-dehydroquinase family.</text>
</comment>
<dbReference type="GO" id="GO:0046279">
    <property type="term" value="P:3,4-dihydroxybenzoate biosynthetic process"/>
    <property type="evidence" value="ECO:0007669"/>
    <property type="project" value="UniProtKB-ARBA"/>
</dbReference>
<dbReference type="SUPFAM" id="SSF51569">
    <property type="entry name" value="Aldolase"/>
    <property type="match status" value="1"/>
</dbReference>
<dbReference type="PANTHER" id="PTHR43699">
    <property type="entry name" value="3-DEHYDROQUINATE DEHYDRATASE"/>
    <property type="match status" value="1"/>
</dbReference>
<comment type="caution">
    <text evidence="5">Lacks conserved residue(s) required for the propagation of feature annotation.</text>
</comment>
<dbReference type="HAMAP" id="MF_00214">
    <property type="entry name" value="AroD"/>
    <property type="match status" value="1"/>
</dbReference>
<dbReference type="AlphaFoldDB" id="A0A2T4Q0S0"/>
<feature type="binding site" evidence="5">
    <location>
        <position position="200"/>
    </location>
    <ligand>
        <name>3-dehydroquinate</name>
        <dbReference type="ChEBI" id="CHEBI:32364"/>
    </ligand>
</feature>
<feature type="binding site" evidence="5">
    <location>
        <position position="223"/>
    </location>
    <ligand>
        <name>3-dehydroquinate</name>
        <dbReference type="ChEBI" id="CHEBI:32364"/>
    </ligand>
</feature>
<dbReference type="GO" id="GO:0009073">
    <property type="term" value="P:aromatic amino acid family biosynthetic process"/>
    <property type="evidence" value="ECO:0007669"/>
    <property type="project" value="UniProtKB-KW"/>
</dbReference>
<dbReference type="GO" id="GO:0009423">
    <property type="term" value="P:chorismate biosynthetic process"/>
    <property type="evidence" value="ECO:0007669"/>
    <property type="project" value="UniProtKB-UniRule"/>
</dbReference>
<comment type="pathway">
    <text evidence="5">Metabolic intermediate biosynthesis; chorismate biosynthesis; chorismate from D-erythrose 4-phosphate and phosphoenolpyruvate: step 3/7.</text>
</comment>
<comment type="catalytic activity">
    <reaction evidence="1 5">
        <text>3-dehydroquinate = 3-dehydroshikimate + H2O</text>
        <dbReference type="Rhea" id="RHEA:21096"/>
        <dbReference type="ChEBI" id="CHEBI:15377"/>
        <dbReference type="ChEBI" id="CHEBI:16630"/>
        <dbReference type="ChEBI" id="CHEBI:32364"/>
        <dbReference type="EC" id="4.2.1.10"/>
    </reaction>
</comment>
<feature type="active site" description="Proton donor/acceptor" evidence="5">
    <location>
        <position position="131"/>
    </location>
</feature>
<evidence type="ECO:0000313" key="6">
    <source>
        <dbReference type="EMBL" id="PTI51226.1"/>
    </source>
</evidence>
<dbReference type="EC" id="4.2.1.10" evidence="5"/>
<evidence type="ECO:0000256" key="3">
    <source>
        <dbReference type="ARBA" id="ARBA00023239"/>
    </source>
</evidence>
<dbReference type="Pfam" id="PF01487">
    <property type="entry name" value="DHquinase_I"/>
    <property type="match status" value="1"/>
</dbReference>
<proteinExistence type="inferred from homology"/>
<dbReference type="RefSeq" id="WP_002450861.1">
    <property type="nucleotide sequence ID" value="NZ_CP054017.1"/>
</dbReference>
<name>A0A2T4Q0S0_STAWA</name>
<dbReference type="STRING" id="1194526.A284_09230"/>
<dbReference type="NCBIfam" id="TIGR01093">
    <property type="entry name" value="aroD"/>
    <property type="match status" value="1"/>
</dbReference>
<keyword evidence="5" id="KW-0028">Amino-acid biosynthesis</keyword>
<keyword evidence="4 5" id="KW-0704">Schiff base</keyword>
<dbReference type="UniPathway" id="UPA00053">
    <property type="reaction ID" value="UER00086"/>
</dbReference>
<feature type="binding site" evidence="5">
    <location>
        <begin position="35"/>
        <end position="37"/>
    </location>
    <ligand>
        <name>3-dehydroquinate</name>
        <dbReference type="ChEBI" id="CHEBI:32364"/>
    </ligand>
</feature>
<evidence type="ECO:0000256" key="1">
    <source>
        <dbReference type="ARBA" id="ARBA00001864"/>
    </source>
</evidence>
<dbReference type="EMBL" id="PZEV01000015">
    <property type="protein sequence ID" value="PTI51226.1"/>
    <property type="molecule type" value="Genomic_DNA"/>
</dbReference>
<evidence type="ECO:0000256" key="4">
    <source>
        <dbReference type="ARBA" id="ARBA00023270"/>
    </source>
</evidence>
<dbReference type="InterPro" id="IPR050146">
    <property type="entry name" value="Type-I_3-dehydroquinase"/>
</dbReference>
<gene>
    <name evidence="5" type="primary">aroD</name>
    <name evidence="6" type="ORF">BU085_05705</name>
</gene>
<dbReference type="GO" id="GO:0008652">
    <property type="term" value="P:amino acid biosynthetic process"/>
    <property type="evidence" value="ECO:0007669"/>
    <property type="project" value="UniProtKB-KW"/>
</dbReference>
<accession>A0A2T4Q0S0</accession>
<reference evidence="6 7" key="1">
    <citation type="journal article" date="2016" name="Front. Microbiol.">
        <title>Comprehensive Phylogenetic Analysis of Bovine Non-aureus Staphylococci Species Based on Whole-Genome Sequencing.</title>
        <authorList>
            <person name="Naushad S."/>
            <person name="Barkema H.W."/>
            <person name="Luby C."/>
            <person name="Condas L.A."/>
            <person name="Nobrega D.B."/>
            <person name="Carson D.A."/>
            <person name="De Buck J."/>
        </authorList>
    </citation>
    <scope>NUCLEOTIDE SEQUENCE [LARGE SCALE GENOMIC DNA]</scope>
    <source>
        <strain evidence="6 7">SNUC 2993</strain>
    </source>
</reference>
<dbReference type="GO" id="GO:0003855">
    <property type="term" value="F:3-dehydroquinate dehydratase activity"/>
    <property type="evidence" value="ECO:0007669"/>
    <property type="project" value="UniProtKB-UniRule"/>
</dbReference>
<protein>
    <recommendedName>
        <fullName evidence="5">3-dehydroquinate dehydratase</fullName>
        <shortName evidence="5">3-dehydroquinase</shortName>
        <ecNumber evidence="5">4.2.1.10</ecNumber>
    </recommendedName>
    <alternativeName>
        <fullName evidence="5">Type I DHQase</fullName>
    </alternativeName>
    <alternativeName>
        <fullName evidence="5">Type I dehydroquinase</fullName>
        <shortName evidence="5">DHQ1</shortName>
    </alternativeName>
</protein>
<organism evidence="6 7">
    <name type="scientific">Staphylococcus warneri</name>
    <dbReference type="NCBI Taxonomy" id="1292"/>
    <lineage>
        <taxon>Bacteria</taxon>
        <taxon>Bacillati</taxon>
        <taxon>Bacillota</taxon>
        <taxon>Bacilli</taxon>
        <taxon>Bacillales</taxon>
        <taxon>Staphylococcaceae</taxon>
        <taxon>Staphylococcus</taxon>
    </lineage>
</organism>